<evidence type="ECO:0000256" key="2">
    <source>
        <dbReference type="ARBA" id="ARBA00023002"/>
    </source>
</evidence>
<dbReference type="PANTHER" id="PTHR10696">
    <property type="entry name" value="GAMMA-BUTYROBETAINE HYDROXYLASE-RELATED"/>
    <property type="match status" value="1"/>
</dbReference>
<reference evidence="6 7" key="1">
    <citation type="submission" date="2017-11" db="EMBL/GenBank/DDBJ databases">
        <title>Draft genome sequence of Rhizobiales bacterium SY3-13.</title>
        <authorList>
            <person name="Sun C."/>
        </authorList>
    </citation>
    <scope>NUCLEOTIDE SEQUENCE [LARGE SCALE GENOMIC DNA]</scope>
    <source>
        <strain evidence="6 7">SY3-13</strain>
    </source>
</reference>
<dbReference type="InterPro" id="IPR003819">
    <property type="entry name" value="TauD/TfdA-like"/>
</dbReference>
<feature type="region of interest" description="Disordered" evidence="4">
    <location>
        <begin position="1"/>
        <end position="25"/>
    </location>
</feature>
<keyword evidence="3" id="KW-0045">Antibiotic biosynthesis</keyword>
<protein>
    <submittedName>
        <fullName evidence="6">Taurine catabolism dioxygenase TauD</fullName>
    </submittedName>
</protein>
<feature type="domain" description="TauD/TfdA-like" evidence="5">
    <location>
        <begin position="66"/>
        <end position="316"/>
    </location>
</feature>
<comment type="cofactor">
    <cofactor evidence="1">
        <name>Fe(2+)</name>
        <dbReference type="ChEBI" id="CHEBI:29033"/>
    </cofactor>
</comment>
<feature type="compositionally biased region" description="Pro residues" evidence="4">
    <location>
        <begin position="1"/>
        <end position="19"/>
    </location>
</feature>
<dbReference type="AlphaFoldDB" id="A0A2M9G4F2"/>
<dbReference type="SUPFAM" id="SSF51197">
    <property type="entry name" value="Clavaminate synthase-like"/>
    <property type="match status" value="1"/>
</dbReference>
<dbReference type="GO" id="GO:0016706">
    <property type="term" value="F:2-oxoglutarate-dependent dioxygenase activity"/>
    <property type="evidence" value="ECO:0007669"/>
    <property type="project" value="UniProtKB-ARBA"/>
</dbReference>
<evidence type="ECO:0000259" key="5">
    <source>
        <dbReference type="Pfam" id="PF02668"/>
    </source>
</evidence>
<name>A0A2M9G4F2_9PROT</name>
<dbReference type="Proteomes" id="UP000229498">
    <property type="component" value="Unassembled WGS sequence"/>
</dbReference>
<dbReference type="InterPro" id="IPR050411">
    <property type="entry name" value="AlphaKG_dependent_hydroxylases"/>
</dbReference>
<dbReference type="GO" id="GO:0017000">
    <property type="term" value="P:antibiotic biosynthetic process"/>
    <property type="evidence" value="ECO:0007669"/>
    <property type="project" value="UniProtKB-KW"/>
</dbReference>
<sequence>MSAKPEPPSTQDLPEPPSGPSVWTGREMRARTDWIGHMDRETLSRLEGKVDAFLAGGRPLAEMTAADMADPALERLVGGWRHELLEGRGFLLVRGMPVGEWAHEKTAAAYFGLGLLMGAPRSQNAAGHLLGHVRDLGLSTDDPRVRIYQTTERQTFHTDSCDVVGLLCLKTARTGGESAIVSSMAIYREMYESRPDLLAQLFHSFPTDRRGEIPPGKGPYFEIPVFNHYRGHLSAIYARRYITSAQKFDHARRLTPLEIEALDEFDRLANDPEMNLKMEFRPGDMQFLHNHTILHDRLAYEDWPEPARKRHLLRLWLAVPGARPLPPVYAERYGSVTVGDRGGIVVEGASPTVPLHP</sequence>
<dbReference type="EMBL" id="PHIG01000025">
    <property type="protein sequence ID" value="PJK30574.1"/>
    <property type="molecule type" value="Genomic_DNA"/>
</dbReference>
<dbReference type="InterPro" id="IPR042098">
    <property type="entry name" value="TauD-like_sf"/>
</dbReference>
<dbReference type="Gene3D" id="3.60.130.10">
    <property type="entry name" value="Clavaminate synthase-like"/>
    <property type="match status" value="1"/>
</dbReference>
<evidence type="ECO:0000313" key="6">
    <source>
        <dbReference type="EMBL" id="PJK30574.1"/>
    </source>
</evidence>
<keyword evidence="2" id="KW-0560">Oxidoreductase</keyword>
<dbReference type="OrthoDB" id="5491415at2"/>
<evidence type="ECO:0000256" key="3">
    <source>
        <dbReference type="ARBA" id="ARBA00023194"/>
    </source>
</evidence>
<keyword evidence="6" id="KW-0223">Dioxygenase</keyword>
<accession>A0A2M9G4F2</accession>
<dbReference type="PANTHER" id="PTHR10696:SF56">
    <property type="entry name" value="TAUD_TFDA-LIKE DOMAIN-CONTAINING PROTEIN"/>
    <property type="match status" value="1"/>
</dbReference>
<evidence type="ECO:0000313" key="7">
    <source>
        <dbReference type="Proteomes" id="UP000229498"/>
    </source>
</evidence>
<gene>
    <name evidence="6" type="ORF">CVT23_06420</name>
</gene>
<evidence type="ECO:0000256" key="4">
    <source>
        <dbReference type="SAM" id="MobiDB-lite"/>
    </source>
</evidence>
<dbReference type="Pfam" id="PF02668">
    <property type="entry name" value="TauD"/>
    <property type="match status" value="1"/>
</dbReference>
<proteinExistence type="predicted"/>
<comment type="caution">
    <text evidence="6">The sequence shown here is derived from an EMBL/GenBank/DDBJ whole genome shotgun (WGS) entry which is preliminary data.</text>
</comment>
<keyword evidence="7" id="KW-1185">Reference proteome</keyword>
<dbReference type="RefSeq" id="WP_109792674.1">
    <property type="nucleotide sequence ID" value="NZ_PHIG01000025.1"/>
</dbReference>
<organism evidence="6 7">
    <name type="scientific">Minwuia thermotolerans</name>
    <dbReference type="NCBI Taxonomy" id="2056226"/>
    <lineage>
        <taxon>Bacteria</taxon>
        <taxon>Pseudomonadati</taxon>
        <taxon>Pseudomonadota</taxon>
        <taxon>Alphaproteobacteria</taxon>
        <taxon>Minwuiales</taxon>
        <taxon>Minwuiaceae</taxon>
        <taxon>Minwuia</taxon>
    </lineage>
</organism>
<evidence type="ECO:0000256" key="1">
    <source>
        <dbReference type="ARBA" id="ARBA00001954"/>
    </source>
</evidence>